<dbReference type="InterPro" id="IPR009048">
    <property type="entry name" value="A-macroglobulin_rcpt-bd"/>
</dbReference>
<dbReference type="InterPro" id="IPR036595">
    <property type="entry name" value="A-macroglobulin_rcpt-bd_sf"/>
</dbReference>
<evidence type="ECO:0000256" key="8">
    <source>
        <dbReference type="ARBA" id="ARBA00022966"/>
    </source>
</evidence>
<dbReference type="SUPFAM" id="SSF49410">
    <property type="entry name" value="Alpha-macroglobulin receptor domain"/>
    <property type="match status" value="1"/>
</dbReference>
<dbReference type="Proteomes" id="UP000593571">
    <property type="component" value="Unassembled WGS sequence"/>
</dbReference>
<dbReference type="Gene3D" id="2.20.130.20">
    <property type="match status" value="1"/>
</dbReference>
<dbReference type="FunFam" id="2.60.40.690:FF:000001">
    <property type="entry name" value="PZP, alpha-2-macroglobulin like"/>
    <property type="match status" value="1"/>
</dbReference>
<dbReference type="Pfam" id="PF07677">
    <property type="entry name" value="A2M_recep"/>
    <property type="match status" value="1"/>
</dbReference>
<dbReference type="SMART" id="SM01361">
    <property type="entry name" value="A2M_recep"/>
    <property type="match status" value="1"/>
</dbReference>
<dbReference type="GO" id="GO:0004867">
    <property type="term" value="F:serine-type endopeptidase inhibitor activity"/>
    <property type="evidence" value="ECO:0007669"/>
    <property type="project" value="UniProtKB-KW"/>
</dbReference>
<evidence type="ECO:0000256" key="1">
    <source>
        <dbReference type="ARBA" id="ARBA00004613"/>
    </source>
</evidence>
<keyword evidence="6 13" id="KW-0732">Signal</keyword>
<dbReference type="InterPro" id="IPR002890">
    <property type="entry name" value="MG2"/>
</dbReference>
<dbReference type="InterPro" id="IPR019742">
    <property type="entry name" value="MacrogloblnA2_CS"/>
</dbReference>
<comment type="subcellular location">
    <subcellularLocation>
        <location evidence="1">Secreted</location>
    </subcellularLocation>
</comment>
<feature type="chain" id="PRO_5029825543" description="Alpha-2-macroglobulin" evidence="13">
    <location>
        <begin position="28"/>
        <end position="1472"/>
    </location>
</feature>
<dbReference type="FunFam" id="2.60.40.1930:FF:000002">
    <property type="entry name" value="PZP, alpha-2-macroglobulin like"/>
    <property type="match status" value="1"/>
</dbReference>
<dbReference type="InterPro" id="IPR001599">
    <property type="entry name" value="Macroglobln_a2"/>
</dbReference>
<feature type="domain" description="Alpha-2-macroglobulin bait region" evidence="14">
    <location>
        <begin position="459"/>
        <end position="607"/>
    </location>
</feature>
<dbReference type="FunFam" id="2.20.130.20:FF:000006">
    <property type="entry name" value="Alpha-2-macroglobulin"/>
    <property type="match status" value="1"/>
</dbReference>
<evidence type="ECO:0000313" key="17">
    <source>
        <dbReference type="EMBL" id="KAF6493297.1"/>
    </source>
</evidence>
<evidence type="ECO:0000256" key="11">
    <source>
        <dbReference type="ARBA" id="ARBA00038769"/>
    </source>
</evidence>
<dbReference type="SUPFAM" id="SSF81296">
    <property type="entry name" value="E set domains"/>
    <property type="match status" value="1"/>
</dbReference>
<evidence type="ECO:0000256" key="12">
    <source>
        <dbReference type="ARBA" id="ARBA00072387"/>
    </source>
</evidence>
<dbReference type="InterPro" id="IPR047565">
    <property type="entry name" value="Alpha-macroglob_thiol-ester_cl"/>
</dbReference>
<evidence type="ECO:0000256" key="10">
    <source>
        <dbReference type="ARBA" id="ARBA00023180"/>
    </source>
</evidence>
<dbReference type="InterPro" id="IPR041555">
    <property type="entry name" value="MG3"/>
</dbReference>
<dbReference type="CDD" id="cd02897">
    <property type="entry name" value="A2M_2"/>
    <property type="match status" value="1"/>
</dbReference>
<keyword evidence="10" id="KW-0325">Glycoprotein</keyword>
<dbReference type="Pfam" id="PF07703">
    <property type="entry name" value="A2M_BRD"/>
    <property type="match status" value="1"/>
</dbReference>
<organism evidence="17 18">
    <name type="scientific">Rousettus aegyptiacus</name>
    <name type="common">Egyptian fruit bat</name>
    <name type="synonym">Pteropus aegyptiacus</name>
    <dbReference type="NCBI Taxonomy" id="9407"/>
    <lineage>
        <taxon>Eukaryota</taxon>
        <taxon>Metazoa</taxon>
        <taxon>Chordata</taxon>
        <taxon>Craniata</taxon>
        <taxon>Vertebrata</taxon>
        <taxon>Euteleostomi</taxon>
        <taxon>Mammalia</taxon>
        <taxon>Eutheria</taxon>
        <taxon>Laurasiatheria</taxon>
        <taxon>Chiroptera</taxon>
        <taxon>Yinpterochiroptera</taxon>
        <taxon>Pteropodoidea</taxon>
        <taxon>Pteropodidae</taxon>
        <taxon>Rousettinae</taxon>
        <taxon>Rousettus</taxon>
    </lineage>
</organism>
<dbReference type="Pfam" id="PF00207">
    <property type="entry name" value="A2M"/>
    <property type="match status" value="1"/>
</dbReference>
<feature type="domain" description="Alpha-macroglobulin receptor-binding" evidence="16">
    <location>
        <begin position="1374"/>
        <end position="1461"/>
    </location>
</feature>
<evidence type="ECO:0000313" key="18">
    <source>
        <dbReference type="Proteomes" id="UP000593571"/>
    </source>
</evidence>
<dbReference type="SMART" id="SM01419">
    <property type="entry name" value="Thiol-ester_cl"/>
    <property type="match status" value="1"/>
</dbReference>
<keyword evidence="7" id="KW-0722">Serine protease inhibitor</keyword>
<dbReference type="GO" id="GO:0005615">
    <property type="term" value="C:extracellular space"/>
    <property type="evidence" value="ECO:0007669"/>
    <property type="project" value="InterPro"/>
</dbReference>
<evidence type="ECO:0000259" key="14">
    <source>
        <dbReference type="SMART" id="SM01359"/>
    </source>
</evidence>
<dbReference type="Gene3D" id="2.60.120.1540">
    <property type="match status" value="1"/>
</dbReference>
<protein>
    <recommendedName>
        <fullName evidence="12">Alpha-2-macroglobulin</fullName>
    </recommendedName>
</protein>
<dbReference type="PANTHER" id="PTHR11412">
    <property type="entry name" value="MACROGLOBULIN / COMPLEMENT"/>
    <property type="match status" value="1"/>
</dbReference>
<dbReference type="Pfam" id="PF01835">
    <property type="entry name" value="MG2"/>
    <property type="match status" value="1"/>
</dbReference>
<dbReference type="Gene3D" id="2.60.40.1940">
    <property type="match status" value="1"/>
</dbReference>
<keyword evidence="5" id="KW-0646">Protease inhibitor</keyword>
<dbReference type="FunFam" id="2.60.40.1940:FF:000002">
    <property type="entry name" value="Alpha-2-macroglobulin"/>
    <property type="match status" value="1"/>
</dbReference>
<keyword evidence="3" id="KW-1017">Isopeptide bond</keyword>
<evidence type="ECO:0000259" key="16">
    <source>
        <dbReference type="SMART" id="SM01361"/>
    </source>
</evidence>
<dbReference type="Gene3D" id="1.50.10.20">
    <property type="match status" value="1"/>
</dbReference>
<dbReference type="InterPro" id="IPR014756">
    <property type="entry name" value="Ig_E-set"/>
</dbReference>
<evidence type="ECO:0000256" key="2">
    <source>
        <dbReference type="ARBA" id="ARBA00010952"/>
    </source>
</evidence>
<dbReference type="InterPro" id="IPR013783">
    <property type="entry name" value="Ig-like_fold"/>
</dbReference>
<keyword evidence="18" id="KW-1185">Reference proteome</keyword>
<evidence type="ECO:0000256" key="4">
    <source>
        <dbReference type="ARBA" id="ARBA00022525"/>
    </source>
</evidence>
<evidence type="ECO:0000256" key="6">
    <source>
        <dbReference type="ARBA" id="ARBA00022729"/>
    </source>
</evidence>
<dbReference type="Gene3D" id="2.60.40.1930">
    <property type="match status" value="2"/>
</dbReference>
<dbReference type="EMBL" id="JACASE010000002">
    <property type="protein sequence ID" value="KAF6493297.1"/>
    <property type="molecule type" value="Genomic_DNA"/>
</dbReference>
<dbReference type="PROSITE" id="PS00477">
    <property type="entry name" value="ALPHA_2_MACROGLOBULIN"/>
    <property type="match status" value="1"/>
</dbReference>
<evidence type="ECO:0000256" key="13">
    <source>
        <dbReference type="SAM" id="SignalP"/>
    </source>
</evidence>
<dbReference type="InterPro" id="IPR008930">
    <property type="entry name" value="Terpenoid_cyclase/PrenylTrfase"/>
</dbReference>
<dbReference type="Gene3D" id="2.60.40.10">
    <property type="entry name" value="Immunoglobulins"/>
    <property type="match status" value="2"/>
</dbReference>
<dbReference type="FunFam" id="2.60.40.1930:FF:000001">
    <property type="entry name" value="CD109 isoform 3"/>
    <property type="match status" value="1"/>
</dbReference>
<dbReference type="Pfam" id="PF17789">
    <property type="entry name" value="MG4"/>
    <property type="match status" value="1"/>
</dbReference>
<feature type="signal peptide" evidence="13">
    <location>
        <begin position="1"/>
        <end position="27"/>
    </location>
</feature>
<dbReference type="FunFam" id="1.50.10.20:FF:000001">
    <property type="entry name" value="CD109 isoform 1"/>
    <property type="match status" value="1"/>
</dbReference>
<gene>
    <name evidence="17" type="ORF">HJG63_000003</name>
</gene>
<dbReference type="PROSITE" id="PS00430">
    <property type="entry name" value="TONB_DEPENDENT_REC_1"/>
    <property type="match status" value="1"/>
</dbReference>
<dbReference type="Pfam" id="PF17791">
    <property type="entry name" value="MG3"/>
    <property type="match status" value="1"/>
</dbReference>
<dbReference type="FunFam" id="2.60.40.10:FF:000952">
    <property type="entry name" value="PZP, alpha-2-macroglobulin like"/>
    <property type="match status" value="1"/>
</dbReference>
<dbReference type="InterPro" id="IPR010916">
    <property type="entry name" value="TonB_box_CS"/>
</dbReference>
<reference evidence="17 18" key="1">
    <citation type="journal article" date="2020" name="Nature">
        <title>Six reference-quality genomes reveal evolution of bat adaptations.</title>
        <authorList>
            <person name="Jebb D."/>
            <person name="Huang Z."/>
            <person name="Pippel M."/>
            <person name="Hughes G.M."/>
            <person name="Lavrichenko K."/>
            <person name="Devanna P."/>
            <person name="Winkler S."/>
            <person name="Jermiin L.S."/>
            <person name="Skirmuntt E.C."/>
            <person name="Katzourakis A."/>
            <person name="Burkitt-Gray L."/>
            <person name="Ray D.A."/>
            <person name="Sullivan K.A.M."/>
            <person name="Roscito J.G."/>
            <person name="Kirilenko B.M."/>
            <person name="Davalos L.M."/>
            <person name="Corthals A.P."/>
            <person name="Power M.L."/>
            <person name="Jones G."/>
            <person name="Ransome R.D."/>
            <person name="Dechmann D.K.N."/>
            <person name="Locatelli A.G."/>
            <person name="Puechmaille S.J."/>
            <person name="Fedrigo O."/>
            <person name="Jarvis E.D."/>
            <person name="Hiller M."/>
            <person name="Vernes S.C."/>
            <person name="Myers E.W."/>
            <person name="Teeling E.C."/>
        </authorList>
    </citation>
    <scope>NUCLEOTIDE SEQUENCE [LARGE SCALE GENOMIC DNA]</scope>
    <source>
        <strain evidence="17">MRouAeg1</strain>
        <tissue evidence="17">Muscle</tissue>
    </source>
</reference>
<dbReference type="InterPro" id="IPR011626">
    <property type="entry name" value="Alpha-macroglobulin_TED"/>
</dbReference>
<comment type="caution">
    <text evidence="17">The sequence shown here is derived from an EMBL/GenBank/DDBJ whole genome shotgun (WGS) entry which is preliminary data.</text>
</comment>
<evidence type="ECO:0000256" key="7">
    <source>
        <dbReference type="ARBA" id="ARBA00022900"/>
    </source>
</evidence>
<feature type="domain" description="Alpha-2-macroglobulin" evidence="15">
    <location>
        <begin position="736"/>
        <end position="826"/>
    </location>
</feature>
<dbReference type="PANTHER" id="PTHR11412:SF165">
    <property type="entry name" value="ALPHA-2-MACROGLOBULIN"/>
    <property type="match status" value="1"/>
</dbReference>
<evidence type="ECO:0000259" key="15">
    <source>
        <dbReference type="SMART" id="SM01360"/>
    </source>
</evidence>
<keyword evidence="8" id="KW-0882">Thioester bond</keyword>
<comment type="subunit">
    <text evidence="11">Homotetramer; disulfide-linked.</text>
</comment>
<evidence type="ECO:0000256" key="3">
    <source>
        <dbReference type="ARBA" id="ARBA00022499"/>
    </source>
</evidence>
<keyword evidence="4" id="KW-0964">Secreted</keyword>
<proteinExistence type="inferred from homology"/>
<name>A0A7J8J8V6_ROUAE</name>
<dbReference type="Pfam" id="PF07678">
    <property type="entry name" value="TED_complement"/>
    <property type="match status" value="1"/>
</dbReference>
<dbReference type="FunFam" id="2.60.40.10:FF:000312">
    <property type="entry name" value="Alpha-2-macroglobulin like 1"/>
    <property type="match status" value="1"/>
</dbReference>
<dbReference type="OrthoDB" id="9998011at2759"/>
<dbReference type="InterPro" id="IPR040839">
    <property type="entry name" value="MG4"/>
</dbReference>
<keyword evidence="9" id="KW-1015">Disulfide bond</keyword>
<dbReference type="SMART" id="SM01360">
    <property type="entry name" value="A2M"/>
    <property type="match status" value="1"/>
</dbReference>
<dbReference type="InterPro" id="IPR041813">
    <property type="entry name" value="A2M_TED"/>
</dbReference>
<dbReference type="InterPro" id="IPR050473">
    <property type="entry name" value="A2M/Complement_sys"/>
</dbReference>
<dbReference type="SUPFAM" id="SSF48239">
    <property type="entry name" value="Terpenoid cyclases/Protein prenyltransferases"/>
    <property type="match status" value="1"/>
</dbReference>
<dbReference type="Gene3D" id="2.60.40.690">
    <property type="entry name" value="Alpha-macroglobulin, receptor-binding domain"/>
    <property type="match status" value="1"/>
</dbReference>
<evidence type="ECO:0000256" key="9">
    <source>
        <dbReference type="ARBA" id="ARBA00023157"/>
    </source>
</evidence>
<dbReference type="InterPro" id="IPR011625">
    <property type="entry name" value="A2M_N_BRD"/>
</dbReference>
<evidence type="ECO:0000256" key="5">
    <source>
        <dbReference type="ARBA" id="ARBA00022690"/>
    </source>
</evidence>
<dbReference type="SMART" id="SM01359">
    <property type="entry name" value="A2M_N_2"/>
    <property type="match status" value="1"/>
</dbReference>
<sequence length="1472" mass="163764">MVKNKLFHSGLILLQLVFLLIDAAVSGKPQYMVLVPSLLHTETPEKGCLLLSHLNETVTVSASLEFLQKNESLFTDLVAEKDLFHCVSFTVPRSSLNEQIMFLTVQVKGPTQEFKKRTTVVVKNQESLVFVQTDKPIYKPEQTVKFRIVSLDENFHPLNELIPLVYIEDPKGNRIAQWQKLELESGLKQLTFPLSSEPFQGSYKVVVQKESGERTEHPFTVEEFVLPKFEVQVTMPRILTILEEVVNVSVCGLYTYGKPVPGHATMSICRKYNNPSNCFGGESQAICETFSQQLNSQGCFSQQVKTKVFQMKRAEFKMELEVEAKIQEEGTGVELTGRGSSEITNTVTKLSFVKVDPHFRQGIPFFGQVRLVDGKDVPMPNKLIFIRANEANYGSNATTDEHGLVQFSINTTNIMGTSLTVNVKHKDHSPCYSYQWLSEENEEAYHTANSVFSPSKSFVHLEPLPRELPCGHTQTLKAHYVLNGQVLQGLKELSFYYLIMAKGGIVRTGSHVLPVEQGNMKGDFSVSVPVESDLVPIARLLIYAILPDGEVVGDSAKYEVENCLANKVDLSFRPAQSLPASHAHLRVTASPQSLCALRAVDKSVLLMKPEAELSPSSVYNLLPVKDLTGFPESLNQQEEDDGNCVNRHVYIDGIVYSPVSNTNEKDMYSFLKDMGLKVFTNSKIHKPKVCSQHRFYLEAESQRLYDSSETFTSAQAFIADVPEPLTETVRTYFPETWIWDLVVVDSSGVAEVGVTVPDTITEWKAGALCLSNDTGLGLSLPASLRTFQPFFVELTMPYSVIRGEAFTLKATVLNYLPKCIRVKVQLEASSLFLAVPGEKEHESHCICGNGRQTVSWAVTPKSLGSVNFTVSAEALDSRQLCGTEVAVVPQYGKKDTIIKSLLVEPEGLEEEATFNYLFCPPGPKVLERLSLKLPPKVVEGSAQASFSVLGDILTSAMRNTQNLLRMPYGCGEQNMVLFAPNIYVLDYLSKTQQLTPEVKSKAIGYLNTGYQRQLNYKHYDGSYSTFGQKHSRSTSNTWLTAFVLKTFAQARTYIFIDEAHINQALNWLSEKQEDNGCFRSSGSLLNNAIKGGVEDEETLSAYITIALLEIPLPITHPVVRNAMFCLESAWKSAKEGPRGSHVYTKALLAYAFALAGNQEKRSEVLKSLDEEAVKEDNSVHWTRPQKPKAPMKHFYQVQAPSAEVEMTSYVLLAHLTAQPAPTSKELTSALSIVKWITKQQNSQGGFSSTQDTVVALHALSKYGAATFNDTGKTARVTIQSLGSFSRDFQVDNNNRLLLQQISLSPVPGEYDITATGERCVYLQTSLKYNILPEKEEFPFALEVQTLPQTCDGSKAHTGFQISLNVSYTGSRPASNMAIVDVKMVSGFIPLKPTVKMLERSNDVSRTEVSNNHVLIYLDKVTNQTLSLSFMVLQDIPVRDLKPAIVKIYDYYETDEFAMAEYSAPCSKDLGNA</sequence>
<accession>A0A7J8J8V6</accession>
<comment type="similarity">
    <text evidence="2">Belongs to the protease inhibitor I39 (alpha-2-macroglobulin) family.</text>
</comment>
<dbReference type="GO" id="GO:0002020">
    <property type="term" value="F:protease binding"/>
    <property type="evidence" value="ECO:0007669"/>
    <property type="project" value="TreeGrafter"/>
</dbReference>